<keyword evidence="9" id="KW-0804">Transcription</keyword>
<feature type="region of interest" description="Disordered" evidence="16">
    <location>
        <begin position="335"/>
        <end position="526"/>
    </location>
</feature>
<evidence type="ECO:0000256" key="4">
    <source>
        <dbReference type="ARBA" id="ARBA00022723"/>
    </source>
</evidence>
<dbReference type="OrthoDB" id="365379at2759"/>
<protein>
    <recommendedName>
        <fullName evidence="10">E3 ubiquitin-protein ligase Topors</fullName>
        <ecNumber evidence="2">2.3.2.27</ecNumber>
    </recommendedName>
    <alternativeName>
        <fullName evidence="11">RING-type E3 ubiquitin transferase Topors</fullName>
    </alternativeName>
    <alternativeName>
        <fullName evidence="13">SUMO1-protein E3 ligase Topors</fullName>
    </alternativeName>
    <alternativeName>
        <fullName evidence="12">Topoisomerase I-binding RING finger protein</fullName>
    </alternativeName>
    <alternativeName>
        <fullName evidence="14">Topoisomerase I-binding arginine/serine-rich protein</fullName>
    </alternativeName>
</protein>
<accession>A0A834M2M4</accession>
<dbReference type="GO" id="GO:0005634">
    <property type="term" value="C:nucleus"/>
    <property type="evidence" value="ECO:0007669"/>
    <property type="project" value="UniProtKB-ARBA"/>
</dbReference>
<evidence type="ECO:0000256" key="5">
    <source>
        <dbReference type="ARBA" id="ARBA00022771"/>
    </source>
</evidence>
<evidence type="ECO:0000256" key="1">
    <source>
        <dbReference type="ARBA" id="ARBA00000900"/>
    </source>
</evidence>
<evidence type="ECO:0000256" key="14">
    <source>
        <dbReference type="ARBA" id="ARBA00079184"/>
    </source>
</evidence>
<keyword evidence="4" id="KW-0479">Metal-binding</keyword>
<dbReference type="SUPFAM" id="SSF57850">
    <property type="entry name" value="RING/U-box"/>
    <property type="match status" value="1"/>
</dbReference>
<feature type="compositionally biased region" description="Polar residues" evidence="16">
    <location>
        <begin position="344"/>
        <end position="353"/>
    </location>
</feature>
<evidence type="ECO:0000256" key="8">
    <source>
        <dbReference type="ARBA" id="ARBA00023015"/>
    </source>
</evidence>
<feature type="domain" description="RING-type" evidence="17">
    <location>
        <begin position="20"/>
        <end position="59"/>
    </location>
</feature>
<keyword evidence="6" id="KW-0833">Ubl conjugation pathway</keyword>
<dbReference type="SMART" id="SM00184">
    <property type="entry name" value="RING"/>
    <property type="match status" value="1"/>
</dbReference>
<keyword evidence="5 15" id="KW-0863">Zinc-finger</keyword>
<feature type="compositionally biased region" description="Basic and acidic residues" evidence="16">
    <location>
        <begin position="401"/>
        <end position="410"/>
    </location>
</feature>
<feature type="compositionally biased region" description="Basic residues" evidence="16">
    <location>
        <begin position="411"/>
        <end position="426"/>
    </location>
</feature>
<dbReference type="PANTHER" id="PTHR46077:SF1">
    <property type="entry name" value="TOP1 BINDING ARGININE_SERINE RICH PROTEIN, E3 UBIQUITIN LIGASE"/>
    <property type="match status" value="1"/>
</dbReference>
<dbReference type="FunFam" id="3.30.40.10:FF:000136">
    <property type="entry name" value="E3 ubiquitin-protein ligase Topors"/>
    <property type="match status" value="1"/>
</dbReference>
<dbReference type="InterPro" id="IPR018957">
    <property type="entry name" value="Znf_C3HC4_RING-type"/>
</dbReference>
<evidence type="ECO:0000256" key="3">
    <source>
        <dbReference type="ARBA" id="ARBA00022679"/>
    </source>
</evidence>
<evidence type="ECO:0000256" key="9">
    <source>
        <dbReference type="ARBA" id="ARBA00023163"/>
    </source>
</evidence>
<gene>
    <name evidence="18" type="ORF">GWI33_021200</name>
</gene>
<dbReference type="InterPro" id="IPR058746">
    <property type="entry name" value="Znf_RING-type_Topors"/>
</dbReference>
<dbReference type="GO" id="GO:0008270">
    <property type="term" value="F:zinc ion binding"/>
    <property type="evidence" value="ECO:0007669"/>
    <property type="project" value="UniProtKB-KW"/>
</dbReference>
<dbReference type="InterPro" id="IPR001841">
    <property type="entry name" value="Znf_RING"/>
</dbReference>
<keyword evidence="3" id="KW-0808">Transferase</keyword>
<dbReference type="Pfam" id="PF26084">
    <property type="entry name" value="PWI_Topors"/>
    <property type="match status" value="1"/>
</dbReference>
<feature type="compositionally biased region" description="Polar residues" evidence="16">
    <location>
        <begin position="585"/>
        <end position="598"/>
    </location>
</feature>
<evidence type="ECO:0000256" key="12">
    <source>
        <dbReference type="ARBA" id="ARBA00076940"/>
    </source>
</evidence>
<dbReference type="PROSITE" id="PS50089">
    <property type="entry name" value="ZF_RING_2"/>
    <property type="match status" value="1"/>
</dbReference>
<feature type="compositionally biased region" description="Basic and acidic residues" evidence="16">
    <location>
        <begin position="616"/>
        <end position="626"/>
    </location>
</feature>
<evidence type="ECO:0000256" key="10">
    <source>
        <dbReference type="ARBA" id="ARBA00071236"/>
    </source>
</evidence>
<comment type="catalytic activity">
    <reaction evidence="1">
        <text>S-ubiquitinyl-[E2 ubiquitin-conjugating enzyme]-L-cysteine + [acceptor protein]-L-lysine = [E2 ubiquitin-conjugating enzyme]-L-cysteine + N(6)-ubiquitinyl-[acceptor protein]-L-lysine.</text>
        <dbReference type="EC" id="2.3.2.27"/>
    </reaction>
</comment>
<feature type="region of interest" description="Disordered" evidence="16">
    <location>
        <begin position="580"/>
        <end position="626"/>
    </location>
</feature>
<feature type="compositionally biased region" description="Low complexity" evidence="16">
    <location>
        <begin position="391"/>
        <end position="400"/>
    </location>
</feature>
<feature type="compositionally biased region" description="Basic and acidic residues" evidence="16">
    <location>
        <begin position="372"/>
        <end position="381"/>
    </location>
</feature>
<evidence type="ECO:0000256" key="16">
    <source>
        <dbReference type="SAM" id="MobiDB-lite"/>
    </source>
</evidence>
<evidence type="ECO:0000256" key="13">
    <source>
        <dbReference type="ARBA" id="ARBA00079040"/>
    </source>
</evidence>
<evidence type="ECO:0000256" key="11">
    <source>
        <dbReference type="ARBA" id="ARBA00076856"/>
    </source>
</evidence>
<dbReference type="Gene3D" id="3.30.40.10">
    <property type="entry name" value="Zinc/RING finger domain, C3HC4 (zinc finger)"/>
    <property type="match status" value="1"/>
</dbReference>
<feature type="compositionally biased region" description="Basic residues" evidence="16">
    <location>
        <begin position="599"/>
        <end position="615"/>
    </location>
</feature>
<dbReference type="EMBL" id="JAACXV010014628">
    <property type="protein sequence ID" value="KAF7265351.1"/>
    <property type="molecule type" value="Genomic_DNA"/>
</dbReference>
<keyword evidence="8" id="KW-0805">Transcription regulation</keyword>
<dbReference type="CDD" id="cd16574">
    <property type="entry name" value="RING-HC_Topors"/>
    <property type="match status" value="1"/>
</dbReference>
<keyword evidence="7" id="KW-0862">Zinc</keyword>
<evidence type="ECO:0000259" key="17">
    <source>
        <dbReference type="PROSITE" id="PS50089"/>
    </source>
</evidence>
<evidence type="ECO:0000256" key="7">
    <source>
        <dbReference type="ARBA" id="ARBA00022833"/>
    </source>
</evidence>
<organism evidence="18 19">
    <name type="scientific">Rhynchophorus ferrugineus</name>
    <name type="common">Red palm weevil</name>
    <name type="synonym">Curculio ferrugineus</name>
    <dbReference type="NCBI Taxonomy" id="354439"/>
    <lineage>
        <taxon>Eukaryota</taxon>
        <taxon>Metazoa</taxon>
        <taxon>Ecdysozoa</taxon>
        <taxon>Arthropoda</taxon>
        <taxon>Hexapoda</taxon>
        <taxon>Insecta</taxon>
        <taxon>Pterygota</taxon>
        <taxon>Neoptera</taxon>
        <taxon>Endopterygota</taxon>
        <taxon>Coleoptera</taxon>
        <taxon>Polyphaga</taxon>
        <taxon>Cucujiformia</taxon>
        <taxon>Curculionidae</taxon>
        <taxon>Dryophthorinae</taxon>
        <taxon>Rhynchophorus</taxon>
    </lineage>
</organism>
<dbReference type="EC" id="2.3.2.27" evidence="2"/>
<evidence type="ECO:0000313" key="19">
    <source>
        <dbReference type="Proteomes" id="UP000625711"/>
    </source>
</evidence>
<feature type="compositionally biased region" description="Basic and acidic residues" evidence="16">
    <location>
        <begin position="449"/>
        <end position="459"/>
    </location>
</feature>
<dbReference type="PANTHER" id="PTHR46077">
    <property type="entry name" value="E3 UBIQUITIN-PROTEIN LIGASE TOPORS"/>
    <property type="match status" value="1"/>
</dbReference>
<keyword evidence="19" id="KW-1185">Reference proteome</keyword>
<feature type="compositionally biased region" description="Basic residues" evidence="16">
    <location>
        <begin position="460"/>
        <end position="483"/>
    </location>
</feature>
<dbReference type="Proteomes" id="UP000625711">
    <property type="component" value="Unassembled WGS sequence"/>
</dbReference>
<dbReference type="GO" id="GO:0000209">
    <property type="term" value="P:protein polyubiquitination"/>
    <property type="evidence" value="ECO:0007669"/>
    <property type="project" value="TreeGrafter"/>
</dbReference>
<dbReference type="AlphaFoldDB" id="A0A834M2M4"/>
<reference evidence="18" key="1">
    <citation type="submission" date="2020-08" db="EMBL/GenBank/DDBJ databases">
        <title>Genome sequencing and assembly of the red palm weevil Rhynchophorus ferrugineus.</title>
        <authorList>
            <person name="Dias G.B."/>
            <person name="Bergman C.M."/>
            <person name="Manee M."/>
        </authorList>
    </citation>
    <scope>NUCLEOTIDE SEQUENCE</scope>
    <source>
        <strain evidence="18">AA-2017</strain>
        <tissue evidence="18">Whole larva</tissue>
    </source>
</reference>
<name>A0A834M2M4_RHYFE</name>
<evidence type="ECO:0000256" key="2">
    <source>
        <dbReference type="ARBA" id="ARBA00012483"/>
    </source>
</evidence>
<dbReference type="InterPro" id="IPR013083">
    <property type="entry name" value="Znf_RING/FYVE/PHD"/>
</dbReference>
<dbReference type="InterPro" id="IPR017907">
    <property type="entry name" value="Znf_RING_CS"/>
</dbReference>
<dbReference type="PROSITE" id="PS00518">
    <property type="entry name" value="ZF_RING_1"/>
    <property type="match status" value="1"/>
</dbReference>
<comment type="caution">
    <text evidence="18">The sequence shown here is derived from an EMBL/GenBank/DDBJ whole genome shotgun (WGS) entry which is preliminary data.</text>
</comment>
<dbReference type="InterPro" id="IPR058745">
    <property type="entry name" value="PWI_Topors"/>
</dbReference>
<sequence>MAESKIVINRPSSASTPPNCAICLGSCTNKCFSDSCMHQFCFKCLLEWSKIKAECPLCKQRFKSIIHNVKSNEEYDEYVVQNTRNEDVRLISNEEFLFVPLSITPQRHEFHVRTTFTVDSRGEHAIQQMLLSHPLTSGRLTSGAGYHSNSTFPRSSRFRRSVYENNMWVHCEPDVSGYYRECTPEYFRNNPAATQRILQWLYRELTALFRDDTRLISHLEQIIMTNILRHHVCSLTFRNSIRQYLDVRTDHFAHELYNFMRSPYDMYGYDRSVIYTCGYPTNPSPFFDDTVEVPDDNSDDSDVVLVSATHPSEPVTINLVDTDSDEPIMISPCNEVPMPIISPSRRNSSTENPGSVGHTVVNLPPKLRHKHEAIQDKEKLRWIKKKRTRRSSSSSSSNSSSDERNKESYKKYKMRKALKKSKHKKRQEQVADIDTDNDVNITSSDSDTDDNKPLIDILKKKCKTKEKKSKKGKRRRSKHHDGSRRRDDVEEEESQAQLQPMDLSMDAPSCSRYSDPLPDFQTSADSLQPSQLKIKFETSANHIPAEASRTFFRTKESINNGQHTNVESVVAKDMSVSGKKCDPVSNGQLEQQEPCSSKTKNRVIRNGRNSPKHSKTKSEREECCSGAEDYRIPSVKSEIREVKYDNPGPSTSKSLPLIFKREHNKWYVFGETDSSD</sequence>
<evidence type="ECO:0000256" key="15">
    <source>
        <dbReference type="PROSITE-ProRule" id="PRU00175"/>
    </source>
</evidence>
<evidence type="ECO:0000256" key="6">
    <source>
        <dbReference type="ARBA" id="ARBA00022786"/>
    </source>
</evidence>
<evidence type="ECO:0000313" key="18">
    <source>
        <dbReference type="EMBL" id="KAF7265351.1"/>
    </source>
</evidence>
<dbReference type="GO" id="GO:0061630">
    <property type="term" value="F:ubiquitin protein ligase activity"/>
    <property type="evidence" value="ECO:0007669"/>
    <property type="project" value="UniProtKB-EC"/>
</dbReference>
<dbReference type="GO" id="GO:0006513">
    <property type="term" value="P:protein monoubiquitination"/>
    <property type="evidence" value="ECO:0007669"/>
    <property type="project" value="TreeGrafter"/>
</dbReference>
<proteinExistence type="predicted"/>
<dbReference type="Pfam" id="PF00097">
    <property type="entry name" value="zf-C3HC4"/>
    <property type="match status" value="1"/>
</dbReference>